<dbReference type="Gene3D" id="1.10.287.470">
    <property type="entry name" value="Helix hairpin bin"/>
    <property type="match status" value="1"/>
</dbReference>
<dbReference type="Gene3D" id="2.40.420.20">
    <property type="match status" value="1"/>
</dbReference>
<organism evidence="4">
    <name type="scientific">metagenome</name>
    <dbReference type="NCBI Taxonomy" id="256318"/>
    <lineage>
        <taxon>unclassified sequences</taxon>
        <taxon>metagenomes</taxon>
    </lineage>
</organism>
<proteinExistence type="predicted"/>
<dbReference type="PANTHER" id="PTHR30469">
    <property type="entry name" value="MULTIDRUG RESISTANCE PROTEIN MDTA"/>
    <property type="match status" value="1"/>
</dbReference>
<evidence type="ECO:0000256" key="2">
    <source>
        <dbReference type="SAM" id="Phobius"/>
    </source>
</evidence>
<name>A0A380T8K9_9ZZZZ</name>
<keyword evidence="2" id="KW-1133">Transmembrane helix</keyword>
<sequence>MPLVPNARGKISTATLLWAAAGSLLLIVIVWLAWPRALTVQTARIDRGAVTRQIAEDARVEVRDLYAVTAPVTGRLQRIELKSGDTVKAGQTVARIGASDASLLDPRVSAEAQSAVNAARAAVRAAEANRQLASDEQGRTAQLAKTGFASPAALDRANKTLTGATADLAARQADLNRALAAAGFRTNAQTPRSIRSPVAGTVLRVLEESETEVPIGTPLMEIGDPNELEVVGEFLSQDAVLMQPGAHVVIAGAASEAIDGRVRVIEPYARTKVSALGVEEQRVNVVIDFETTKQSRSLGHGYQVEARVEVFRAPNALRVPTDALVRHNGGWATFIVEGDRARLREIKAGNGDDSFRVVESGLREGDTVILFPGDTIRDGDLVRAAGHN</sequence>
<evidence type="ECO:0000256" key="1">
    <source>
        <dbReference type="SAM" id="Coils"/>
    </source>
</evidence>
<dbReference type="Pfam" id="PF25989">
    <property type="entry name" value="YknX_C"/>
    <property type="match status" value="1"/>
</dbReference>
<dbReference type="EMBL" id="UIDG01000001">
    <property type="protein sequence ID" value="SUS03331.1"/>
    <property type="molecule type" value="Genomic_DNA"/>
</dbReference>
<dbReference type="PANTHER" id="PTHR30469:SF15">
    <property type="entry name" value="HLYD FAMILY OF SECRETION PROTEINS"/>
    <property type="match status" value="1"/>
</dbReference>
<keyword evidence="2" id="KW-0812">Transmembrane</keyword>
<dbReference type="Gene3D" id="2.40.50.100">
    <property type="match status" value="1"/>
</dbReference>
<dbReference type="AlphaFoldDB" id="A0A380T8K9"/>
<dbReference type="NCBIfam" id="TIGR01730">
    <property type="entry name" value="RND_mfp"/>
    <property type="match status" value="1"/>
</dbReference>
<keyword evidence="2" id="KW-0472">Membrane</keyword>
<gene>
    <name evidence="4" type="ORF">DF3PB_10083</name>
</gene>
<keyword evidence="1" id="KW-0175">Coiled coil</keyword>
<dbReference type="GO" id="GO:1990281">
    <property type="term" value="C:efflux pump complex"/>
    <property type="evidence" value="ECO:0007669"/>
    <property type="project" value="TreeGrafter"/>
</dbReference>
<protein>
    <recommendedName>
        <fullName evidence="3">YknX-like C-terminal permuted SH3-like domain-containing protein</fullName>
    </recommendedName>
</protein>
<feature type="transmembrane region" description="Helical" evidence="2">
    <location>
        <begin position="12"/>
        <end position="34"/>
    </location>
</feature>
<evidence type="ECO:0000259" key="3">
    <source>
        <dbReference type="Pfam" id="PF25989"/>
    </source>
</evidence>
<accession>A0A380T8K9</accession>
<dbReference type="InterPro" id="IPR006143">
    <property type="entry name" value="RND_pump_MFP"/>
</dbReference>
<feature type="coiled-coil region" evidence="1">
    <location>
        <begin position="109"/>
        <end position="136"/>
    </location>
</feature>
<dbReference type="GO" id="GO:0015562">
    <property type="term" value="F:efflux transmembrane transporter activity"/>
    <property type="evidence" value="ECO:0007669"/>
    <property type="project" value="TreeGrafter"/>
</dbReference>
<reference evidence="4" key="1">
    <citation type="submission" date="2018-07" db="EMBL/GenBank/DDBJ databases">
        <authorList>
            <person name="Quirk P.G."/>
            <person name="Krulwich T.A."/>
        </authorList>
    </citation>
    <scope>NUCLEOTIDE SEQUENCE</scope>
</reference>
<dbReference type="SUPFAM" id="SSF111369">
    <property type="entry name" value="HlyD-like secretion proteins"/>
    <property type="match status" value="1"/>
</dbReference>
<feature type="domain" description="YknX-like C-terminal permuted SH3-like" evidence="3">
    <location>
        <begin position="316"/>
        <end position="383"/>
    </location>
</feature>
<evidence type="ECO:0000313" key="4">
    <source>
        <dbReference type="EMBL" id="SUS03331.1"/>
    </source>
</evidence>
<dbReference type="InterPro" id="IPR058637">
    <property type="entry name" value="YknX-like_C"/>
</dbReference>